<keyword evidence="4" id="KW-0813">Transport</keyword>
<evidence type="ECO:0000313" key="11">
    <source>
        <dbReference type="EMBL" id="QKF77695.1"/>
    </source>
</evidence>
<proteinExistence type="inferred from homology"/>
<feature type="transmembrane region" description="Helical" evidence="10">
    <location>
        <begin position="158"/>
        <end position="179"/>
    </location>
</feature>
<gene>
    <name evidence="11" type="ORF">ADFLV_1675</name>
</gene>
<evidence type="ECO:0000256" key="5">
    <source>
        <dbReference type="ARBA" id="ARBA00022475"/>
    </source>
</evidence>
<sequence>MLDTKPLILFFKYAIPSILSLLAISSASIVDGYFIGNYVGSIGLAAINISHPMLTILFGFALMFSVGSSVIVGKLMGENKKDEISNIFTKSIISISIIGIFLCLLIYFNLETFFNLFKVENILKEETLLYLPIILFFLPFLMTAIVLDYFVRVDENPTLSFLALFLSALTNIILDYLFIVKFDFGLSGAAYATGISYVIIIVILIPHFFSKKTSLKLIKPKGSWFNIINTLKNGFSEFINESSIGITVLVFNYIMLKNFGTQGVASYTIIGYLIMISILLSFAISDSMQPIFSKNYGARNFNRMKSFFKIASISILLIELLMTILILTIPEILINLFLKDSEQETRKITLEFITYAWPAFLFSGLNILITSYLTSIQKASLSAFIAILRSLVLPISAIFILSSIFGNIGIFMALSVSEFITFLIAIKIFMKNNPNLIHLRFINL</sequence>
<feature type="transmembrane region" description="Helical" evidence="10">
    <location>
        <begin position="267"/>
        <end position="285"/>
    </location>
</feature>
<dbReference type="GO" id="GO:0042910">
    <property type="term" value="F:xenobiotic transmembrane transporter activity"/>
    <property type="evidence" value="ECO:0007669"/>
    <property type="project" value="InterPro"/>
</dbReference>
<feature type="transmembrane region" description="Helical" evidence="10">
    <location>
        <begin position="306"/>
        <end position="328"/>
    </location>
</feature>
<dbReference type="CDD" id="cd13143">
    <property type="entry name" value="MATE_MepA_like"/>
    <property type="match status" value="1"/>
</dbReference>
<name>A0AAE7BDV0_9BACT</name>
<evidence type="ECO:0000256" key="10">
    <source>
        <dbReference type="SAM" id="Phobius"/>
    </source>
</evidence>
<feature type="transmembrane region" description="Helical" evidence="10">
    <location>
        <begin position="238"/>
        <end position="255"/>
    </location>
</feature>
<evidence type="ECO:0000256" key="7">
    <source>
        <dbReference type="ARBA" id="ARBA00022989"/>
    </source>
</evidence>
<dbReference type="InterPro" id="IPR045070">
    <property type="entry name" value="MATE_MepA-like"/>
</dbReference>
<comment type="subcellular location">
    <subcellularLocation>
        <location evidence="1">Cell membrane</location>
        <topology evidence="1">Multi-pass membrane protein</topology>
    </subcellularLocation>
</comment>
<evidence type="ECO:0000256" key="2">
    <source>
        <dbReference type="ARBA" id="ARBA00008417"/>
    </source>
</evidence>
<dbReference type="EMBL" id="CP053835">
    <property type="protein sequence ID" value="QKF77695.1"/>
    <property type="molecule type" value="Genomic_DNA"/>
</dbReference>
<dbReference type="RefSeq" id="WP_014474329.1">
    <property type="nucleotide sequence ID" value="NZ_CP053835.1"/>
</dbReference>
<reference evidence="11 12" key="1">
    <citation type="submission" date="2020-05" db="EMBL/GenBank/DDBJ databases">
        <title>Complete genome sequencing of Campylobacter and Arcobacter type strains.</title>
        <authorList>
            <person name="Miller W.G."/>
            <person name="Yee E."/>
        </authorList>
    </citation>
    <scope>NUCLEOTIDE SEQUENCE [LARGE SCALE GENOMIC DNA]</scope>
    <source>
        <strain evidence="11 12">LMG 25694</strain>
    </source>
</reference>
<dbReference type="InterPro" id="IPR051327">
    <property type="entry name" value="MATE_MepA_subfamily"/>
</dbReference>
<feature type="transmembrane region" description="Helical" evidence="10">
    <location>
        <begin position="348"/>
        <end position="369"/>
    </location>
</feature>
<feature type="transmembrane region" description="Helical" evidence="10">
    <location>
        <begin position="7"/>
        <end position="29"/>
    </location>
</feature>
<dbReference type="GO" id="GO:0015297">
    <property type="term" value="F:antiporter activity"/>
    <property type="evidence" value="ECO:0007669"/>
    <property type="project" value="InterPro"/>
</dbReference>
<evidence type="ECO:0000256" key="6">
    <source>
        <dbReference type="ARBA" id="ARBA00022692"/>
    </source>
</evidence>
<evidence type="ECO:0000313" key="12">
    <source>
        <dbReference type="Proteomes" id="UP000503313"/>
    </source>
</evidence>
<keyword evidence="5" id="KW-1003">Cell membrane</keyword>
<dbReference type="Proteomes" id="UP000503313">
    <property type="component" value="Chromosome"/>
</dbReference>
<accession>A0AAE7BDV0</accession>
<keyword evidence="8 10" id="KW-0472">Membrane</keyword>
<dbReference type="PANTHER" id="PTHR43823:SF3">
    <property type="entry name" value="MULTIDRUG EXPORT PROTEIN MEPA"/>
    <property type="match status" value="1"/>
</dbReference>
<dbReference type="InterPro" id="IPR002528">
    <property type="entry name" value="MATE_fam"/>
</dbReference>
<feature type="transmembrane region" description="Helical" evidence="10">
    <location>
        <begin position="191"/>
        <end position="209"/>
    </location>
</feature>
<keyword evidence="12" id="KW-1185">Reference proteome</keyword>
<evidence type="ECO:0000256" key="3">
    <source>
        <dbReference type="ARBA" id="ARBA00022106"/>
    </source>
</evidence>
<feature type="transmembrane region" description="Helical" evidence="10">
    <location>
        <begin position="49"/>
        <end position="75"/>
    </location>
</feature>
<dbReference type="InterPro" id="IPR048279">
    <property type="entry name" value="MdtK-like"/>
</dbReference>
<protein>
    <recommendedName>
        <fullName evidence="3">Multidrug export protein MepA</fullName>
    </recommendedName>
</protein>
<comment type="similarity">
    <text evidence="2">Belongs to the multi antimicrobial extrusion (MATE) (TC 2.A.66.1) family. MepA subfamily.</text>
</comment>
<keyword evidence="9" id="KW-0046">Antibiotic resistance</keyword>
<feature type="transmembrane region" description="Helical" evidence="10">
    <location>
        <begin position="87"/>
        <end position="108"/>
    </location>
</feature>
<dbReference type="Pfam" id="PF01554">
    <property type="entry name" value="MatE"/>
    <property type="match status" value="2"/>
</dbReference>
<feature type="transmembrane region" description="Helical" evidence="10">
    <location>
        <begin position="381"/>
        <end position="402"/>
    </location>
</feature>
<evidence type="ECO:0000256" key="1">
    <source>
        <dbReference type="ARBA" id="ARBA00004651"/>
    </source>
</evidence>
<keyword evidence="6 10" id="KW-0812">Transmembrane</keyword>
<evidence type="ECO:0000256" key="9">
    <source>
        <dbReference type="ARBA" id="ARBA00023251"/>
    </source>
</evidence>
<organism evidence="11 12">
    <name type="scientific">Arcobacter defluvii</name>
    <dbReference type="NCBI Taxonomy" id="873191"/>
    <lineage>
        <taxon>Bacteria</taxon>
        <taxon>Pseudomonadati</taxon>
        <taxon>Campylobacterota</taxon>
        <taxon>Epsilonproteobacteria</taxon>
        <taxon>Campylobacterales</taxon>
        <taxon>Arcobacteraceae</taxon>
        <taxon>Arcobacter</taxon>
    </lineage>
</organism>
<dbReference type="NCBIfam" id="TIGR00797">
    <property type="entry name" value="matE"/>
    <property type="match status" value="1"/>
</dbReference>
<dbReference type="GO" id="GO:0005886">
    <property type="term" value="C:plasma membrane"/>
    <property type="evidence" value="ECO:0007669"/>
    <property type="project" value="UniProtKB-SubCell"/>
</dbReference>
<feature type="transmembrane region" description="Helical" evidence="10">
    <location>
        <begin position="128"/>
        <end position="151"/>
    </location>
</feature>
<dbReference type="PIRSF" id="PIRSF006603">
    <property type="entry name" value="DinF"/>
    <property type="match status" value="1"/>
</dbReference>
<dbReference type="KEGG" id="adz:ADFLV_1675"/>
<keyword evidence="7 10" id="KW-1133">Transmembrane helix</keyword>
<dbReference type="AlphaFoldDB" id="A0AAE7BDV0"/>
<dbReference type="PANTHER" id="PTHR43823">
    <property type="entry name" value="SPORULATION PROTEIN YKVU"/>
    <property type="match status" value="1"/>
</dbReference>
<evidence type="ECO:0000256" key="8">
    <source>
        <dbReference type="ARBA" id="ARBA00023136"/>
    </source>
</evidence>
<feature type="transmembrane region" description="Helical" evidence="10">
    <location>
        <begin position="408"/>
        <end position="430"/>
    </location>
</feature>
<dbReference type="GO" id="GO:0046677">
    <property type="term" value="P:response to antibiotic"/>
    <property type="evidence" value="ECO:0007669"/>
    <property type="project" value="UniProtKB-KW"/>
</dbReference>
<evidence type="ECO:0000256" key="4">
    <source>
        <dbReference type="ARBA" id="ARBA00022448"/>
    </source>
</evidence>